<proteinExistence type="predicted"/>
<gene>
    <name evidence="1" type="ORF">PAMC26577_34320</name>
</gene>
<dbReference type="Proteomes" id="UP000195221">
    <property type="component" value="Unassembled WGS sequence"/>
</dbReference>
<name>A0A242MAC7_CABSO</name>
<protein>
    <submittedName>
        <fullName evidence="1">Mobile element protein</fullName>
    </submittedName>
</protein>
<accession>A0A242MAC7</accession>
<sequence length="113" mass="12935">MQTAKYRPEFPAKGFVDLDEARAWATHFVRWYNVDHRHSAIRYVSPAQRHAGDDHAILAARDALYAQARERNPARWSRNTRDWTPIGAVTLNSERDSLVDMAHRAGEIQPLAA</sequence>
<dbReference type="EMBL" id="NBTZ01000133">
    <property type="protein sequence ID" value="OTP68254.1"/>
    <property type="molecule type" value="Genomic_DNA"/>
</dbReference>
<dbReference type="SUPFAM" id="SSF53098">
    <property type="entry name" value="Ribonuclease H-like"/>
    <property type="match status" value="1"/>
</dbReference>
<dbReference type="AlphaFoldDB" id="A0A242MAC7"/>
<evidence type="ECO:0000313" key="2">
    <source>
        <dbReference type="Proteomes" id="UP000195221"/>
    </source>
</evidence>
<evidence type="ECO:0000313" key="1">
    <source>
        <dbReference type="EMBL" id="OTP68254.1"/>
    </source>
</evidence>
<dbReference type="InterPro" id="IPR012337">
    <property type="entry name" value="RNaseH-like_sf"/>
</dbReference>
<comment type="caution">
    <text evidence="1">The sequence shown here is derived from an EMBL/GenBank/DDBJ whole genome shotgun (WGS) entry which is preliminary data.</text>
</comment>
<reference evidence="1 2" key="1">
    <citation type="submission" date="2017-03" db="EMBL/GenBank/DDBJ databases">
        <title>Genome analysis of strain PAMC 26577.</title>
        <authorList>
            <person name="Oh H.-M."/>
            <person name="Yang J.-A."/>
        </authorList>
    </citation>
    <scope>NUCLEOTIDE SEQUENCE [LARGE SCALE GENOMIC DNA]</scope>
    <source>
        <strain evidence="1 2">PAMC 26577</strain>
    </source>
</reference>
<organism evidence="1 2">
    <name type="scientific">Caballeronia sordidicola</name>
    <name type="common">Burkholderia sordidicola</name>
    <dbReference type="NCBI Taxonomy" id="196367"/>
    <lineage>
        <taxon>Bacteria</taxon>
        <taxon>Pseudomonadati</taxon>
        <taxon>Pseudomonadota</taxon>
        <taxon>Betaproteobacteria</taxon>
        <taxon>Burkholderiales</taxon>
        <taxon>Burkholderiaceae</taxon>
        <taxon>Caballeronia</taxon>
    </lineage>
</organism>